<accession>A0ACC2P6H8</accession>
<comment type="caution">
    <text evidence="1">The sequence shown here is derived from an EMBL/GenBank/DDBJ whole genome shotgun (WGS) entry which is preliminary data.</text>
</comment>
<keyword evidence="2" id="KW-1185">Reference proteome</keyword>
<gene>
    <name evidence="1" type="ORF">QAD02_013859</name>
</gene>
<protein>
    <submittedName>
        <fullName evidence="1">Uncharacterized protein</fullName>
    </submittedName>
</protein>
<name>A0ACC2P6H8_9HYME</name>
<organism evidence="1 2">
    <name type="scientific">Eretmocerus hayati</name>
    <dbReference type="NCBI Taxonomy" id="131215"/>
    <lineage>
        <taxon>Eukaryota</taxon>
        <taxon>Metazoa</taxon>
        <taxon>Ecdysozoa</taxon>
        <taxon>Arthropoda</taxon>
        <taxon>Hexapoda</taxon>
        <taxon>Insecta</taxon>
        <taxon>Pterygota</taxon>
        <taxon>Neoptera</taxon>
        <taxon>Endopterygota</taxon>
        <taxon>Hymenoptera</taxon>
        <taxon>Apocrita</taxon>
        <taxon>Proctotrupomorpha</taxon>
        <taxon>Chalcidoidea</taxon>
        <taxon>Aphelinidae</taxon>
        <taxon>Aphelininae</taxon>
        <taxon>Eretmocerus</taxon>
    </lineage>
</organism>
<reference evidence="1" key="1">
    <citation type="submission" date="2023-04" db="EMBL/GenBank/DDBJ databases">
        <title>A chromosome-level genome assembly of the parasitoid wasp Eretmocerus hayati.</title>
        <authorList>
            <person name="Zhong Y."/>
            <person name="Liu S."/>
            <person name="Liu Y."/>
        </authorList>
    </citation>
    <scope>NUCLEOTIDE SEQUENCE</scope>
    <source>
        <strain evidence="1">ZJU_SS_LIU_2023</strain>
    </source>
</reference>
<sequence>MTEIATKNMRNGMIVGIAGAFDVGWFTRGSNRSYDSPSGTGTLIGYFNKEVIGYAVLNCMCAMCNFGHFPDDHNCRLNFVGSAESMEPEAVVRVTRDNESLKKHNVEIGIIVADNDSSAILAAREVSDQEIVKQHDKNHTSKGVVSASYKIKPSYKELTSVVMKYLNKCFNFCVSQNEGNIAAMIAVIQNIPYHAFNYHNDCGDWCGFKKNPDNYVHSTMGDGLCDERLFEALKSLFEDLASKCPQFAAACTSNQDESMNHSIVSYAPEARVYAKSPSGVTRVACAVSKKIEEKNILDVYKGLNLSPGLHTSRLMIAIDKVHLKEHFHQVIEGFCDTLPITKKKSGKNSKGDNKLENSVKKYNICCDNAHDALYDCIVLEKVGEKLEISSVDFRKTFISWTKAEENLKFSAKLGPARKKLCMLNSCTSTGMRDEMIAARVTYEIILHAYQQNELDGIIRLFGEDANAIVRVTKNETVIDKIHKYFED</sequence>
<evidence type="ECO:0000313" key="1">
    <source>
        <dbReference type="EMBL" id="KAJ8678072.1"/>
    </source>
</evidence>
<proteinExistence type="predicted"/>
<dbReference type="EMBL" id="CM056742">
    <property type="protein sequence ID" value="KAJ8678072.1"/>
    <property type="molecule type" value="Genomic_DNA"/>
</dbReference>
<evidence type="ECO:0000313" key="2">
    <source>
        <dbReference type="Proteomes" id="UP001239111"/>
    </source>
</evidence>
<dbReference type="Proteomes" id="UP001239111">
    <property type="component" value="Chromosome 2"/>
</dbReference>